<evidence type="ECO:0000256" key="3">
    <source>
        <dbReference type="ARBA" id="ARBA00022553"/>
    </source>
</evidence>
<evidence type="ECO:0000256" key="5">
    <source>
        <dbReference type="ARBA" id="ARBA00022777"/>
    </source>
</evidence>
<dbReference type="NCBIfam" id="TIGR00229">
    <property type="entry name" value="sensory_box"/>
    <property type="match status" value="1"/>
</dbReference>
<dbReference type="InterPro" id="IPR000014">
    <property type="entry name" value="PAS"/>
</dbReference>
<reference evidence="10 11" key="1">
    <citation type="submission" date="2016-05" db="EMBL/GenBank/DDBJ databases">
        <title>Genome sequencing of Vitellibacter soesokkakensis RSSK-12.</title>
        <authorList>
            <person name="Thevarajoo S."/>
            <person name="Selvaratnam C."/>
            <person name="Goh K.M."/>
            <person name="Chan K.-G."/>
            <person name="Chong C.S."/>
        </authorList>
    </citation>
    <scope>NUCLEOTIDE SEQUENCE [LARGE SCALE GENOMIC DNA]</scope>
    <source>
        <strain evidence="10 11">RSSK-12</strain>
    </source>
</reference>
<dbReference type="Pfam" id="PF00512">
    <property type="entry name" value="HisKA"/>
    <property type="match status" value="1"/>
</dbReference>
<dbReference type="RefSeq" id="WP_068762952.1">
    <property type="nucleotide sequence ID" value="NZ_LXIE01000049.1"/>
</dbReference>
<evidence type="ECO:0000313" key="10">
    <source>
        <dbReference type="EMBL" id="OAD90255.1"/>
    </source>
</evidence>
<dbReference type="PROSITE" id="PS50112">
    <property type="entry name" value="PAS"/>
    <property type="match status" value="1"/>
</dbReference>
<dbReference type="PROSITE" id="PS50109">
    <property type="entry name" value="HIS_KIN"/>
    <property type="match status" value="1"/>
</dbReference>
<comment type="catalytic activity">
    <reaction evidence="1">
        <text>ATP + protein L-histidine = ADP + protein N-phospho-L-histidine.</text>
        <dbReference type="EC" id="2.7.13.3"/>
    </reaction>
</comment>
<keyword evidence="11" id="KW-1185">Reference proteome</keyword>
<dbReference type="SUPFAM" id="SSF47384">
    <property type="entry name" value="Homodimeric domain of signal transducing histidine kinase"/>
    <property type="match status" value="1"/>
</dbReference>
<dbReference type="GO" id="GO:0006355">
    <property type="term" value="P:regulation of DNA-templated transcription"/>
    <property type="evidence" value="ECO:0007669"/>
    <property type="project" value="InterPro"/>
</dbReference>
<keyword evidence="7" id="KW-0175">Coiled coil</keyword>
<evidence type="ECO:0000256" key="4">
    <source>
        <dbReference type="ARBA" id="ARBA00022679"/>
    </source>
</evidence>
<evidence type="ECO:0000256" key="7">
    <source>
        <dbReference type="SAM" id="Coils"/>
    </source>
</evidence>
<dbReference type="EMBL" id="LXIE01000049">
    <property type="protein sequence ID" value="OAD90255.1"/>
    <property type="molecule type" value="Genomic_DNA"/>
</dbReference>
<dbReference type="OrthoDB" id="9808408at2"/>
<dbReference type="InterPro" id="IPR036097">
    <property type="entry name" value="HisK_dim/P_sf"/>
</dbReference>
<sequence length="411" mass="46976">MKVFEEKKGNIFRILSEAISEGIVIVNEKQEIVTSNDAAGKMFGYKPEELLGKNLGILIPKEYRNSHPKQVEGFLEKSDPRQMGHGRDLYGLRKDGSTFPVEAGLNPFEIYGSKYVMALVTDISVRKSQELQILELNTELEQKIEERTKALKETVRELKAEVLKRMEAEHKIKESLRKERELNELKTKFLSLVSHEFKTPLSGILTSATLLGKYTQEEQQDKREKHIKTIQNKVKYLNNILNDFLSIERLESGKATYKFDTFPLSKVVNEVIYNANMLLKDGQKINYPNNIDDIIVNFDEKILELSLTNLINNAVKYSPEFTTIDVDVEQKNNRLSIKIIDEGMGIPEKEQKFIFNRYFRAENALLDQGTGIGLNIVKSHLENVGGSISFKSEENKGSTFTISFPTKNNTN</sequence>
<dbReference type="SUPFAM" id="SSF55785">
    <property type="entry name" value="PYP-like sensor domain (PAS domain)"/>
    <property type="match status" value="1"/>
</dbReference>
<feature type="domain" description="PAS" evidence="9">
    <location>
        <begin position="8"/>
        <end position="78"/>
    </location>
</feature>
<dbReference type="Gene3D" id="3.30.565.10">
    <property type="entry name" value="Histidine kinase-like ATPase, C-terminal domain"/>
    <property type="match status" value="1"/>
</dbReference>
<evidence type="ECO:0000259" key="8">
    <source>
        <dbReference type="PROSITE" id="PS50109"/>
    </source>
</evidence>
<protein>
    <recommendedName>
        <fullName evidence="2">histidine kinase</fullName>
        <ecNumber evidence="2">2.7.13.3</ecNumber>
    </recommendedName>
</protein>
<proteinExistence type="predicted"/>
<accession>A0A1A9LD01</accession>
<keyword evidence="4" id="KW-0808">Transferase</keyword>
<dbReference type="PANTHER" id="PTHR43711">
    <property type="entry name" value="TWO-COMPONENT HISTIDINE KINASE"/>
    <property type="match status" value="1"/>
</dbReference>
<feature type="domain" description="Histidine kinase" evidence="8">
    <location>
        <begin position="192"/>
        <end position="408"/>
    </location>
</feature>
<dbReference type="CDD" id="cd00082">
    <property type="entry name" value="HisKA"/>
    <property type="match status" value="1"/>
</dbReference>
<dbReference type="CDD" id="cd00130">
    <property type="entry name" value="PAS"/>
    <property type="match status" value="1"/>
</dbReference>
<dbReference type="GO" id="GO:0000155">
    <property type="term" value="F:phosphorelay sensor kinase activity"/>
    <property type="evidence" value="ECO:0007669"/>
    <property type="project" value="InterPro"/>
</dbReference>
<dbReference type="CDD" id="cd00075">
    <property type="entry name" value="HATPase"/>
    <property type="match status" value="1"/>
</dbReference>
<organism evidence="10 11">
    <name type="scientific">Aequorivita soesokkakensis</name>
    <dbReference type="NCBI Taxonomy" id="1385699"/>
    <lineage>
        <taxon>Bacteria</taxon>
        <taxon>Pseudomonadati</taxon>
        <taxon>Bacteroidota</taxon>
        <taxon>Flavobacteriia</taxon>
        <taxon>Flavobacteriales</taxon>
        <taxon>Flavobacteriaceae</taxon>
        <taxon>Aequorivita</taxon>
    </lineage>
</organism>
<keyword evidence="6" id="KW-0902">Two-component regulatory system</keyword>
<keyword evidence="5 10" id="KW-0418">Kinase</keyword>
<evidence type="ECO:0000259" key="9">
    <source>
        <dbReference type="PROSITE" id="PS50112"/>
    </source>
</evidence>
<dbReference type="InterPro" id="IPR005467">
    <property type="entry name" value="His_kinase_dom"/>
</dbReference>
<dbReference type="Gene3D" id="1.10.287.130">
    <property type="match status" value="1"/>
</dbReference>
<feature type="coiled-coil region" evidence="7">
    <location>
        <begin position="126"/>
        <end position="185"/>
    </location>
</feature>
<dbReference type="STRING" id="1385699.A7A78_06830"/>
<dbReference type="Pfam" id="PF13426">
    <property type="entry name" value="PAS_9"/>
    <property type="match status" value="1"/>
</dbReference>
<dbReference type="SMART" id="SM00388">
    <property type="entry name" value="HisKA"/>
    <property type="match status" value="1"/>
</dbReference>
<gene>
    <name evidence="10" type="ORF">A7A78_06830</name>
</gene>
<evidence type="ECO:0000256" key="6">
    <source>
        <dbReference type="ARBA" id="ARBA00023012"/>
    </source>
</evidence>
<dbReference type="PANTHER" id="PTHR43711:SF26">
    <property type="entry name" value="SENSOR HISTIDINE KINASE RCSC"/>
    <property type="match status" value="1"/>
</dbReference>
<comment type="caution">
    <text evidence="10">The sequence shown here is derived from an EMBL/GenBank/DDBJ whole genome shotgun (WGS) entry which is preliminary data.</text>
</comment>
<dbReference type="InterPro" id="IPR003594">
    <property type="entry name" value="HATPase_dom"/>
</dbReference>
<dbReference type="InterPro" id="IPR004358">
    <property type="entry name" value="Sig_transdc_His_kin-like_C"/>
</dbReference>
<dbReference type="InterPro" id="IPR003661">
    <property type="entry name" value="HisK_dim/P_dom"/>
</dbReference>
<keyword evidence="3" id="KW-0597">Phosphoprotein</keyword>
<evidence type="ECO:0000256" key="2">
    <source>
        <dbReference type="ARBA" id="ARBA00012438"/>
    </source>
</evidence>
<dbReference type="SUPFAM" id="SSF55874">
    <property type="entry name" value="ATPase domain of HSP90 chaperone/DNA topoisomerase II/histidine kinase"/>
    <property type="match status" value="1"/>
</dbReference>
<dbReference type="Pfam" id="PF02518">
    <property type="entry name" value="HATPase_c"/>
    <property type="match status" value="1"/>
</dbReference>
<dbReference type="Gene3D" id="3.30.450.20">
    <property type="entry name" value="PAS domain"/>
    <property type="match status" value="1"/>
</dbReference>
<dbReference type="InterPro" id="IPR035965">
    <property type="entry name" value="PAS-like_dom_sf"/>
</dbReference>
<dbReference type="SMART" id="SM00091">
    <property type="entry name" value="PAS"/>
    <property type="match status" value="1"/>
</dbReference>
<dbReference type="SMART" id="SM00387">
    <property type="entry name" value="HATPase_c"/>
    <property type="match status" value="1"/>
</dbReference>
<dbReference type="FunFam" id="3.30.565.10:FF:000006">
    <property type="entry name" value="Sensor histidine kinase WalK"/>
    <property type="match status" value="1"/>
</dbReference>
<evidence type="ECO:0000256" key="1">
    <source>
        <dbReference type="ARBA" id="ARBA00000085"/>
    </source>
</evidence>
<dbReference type="AlphaFoldDB" id="A0A1A9LD01"/>
<evidence type="ECO:0000313" key="11">
    <source>
        <dbReference type="Proteomes" id="UP000077552"/>
    </source>
</evidence>
<dbReference type="PRINTS" id="PR00344">
    <property type="entry name" value="BCTRLSENSOR"/>
</dbReference>
<dbReference type="InterPro" id="IPR050736">
    <property type="entry name" value="Sensor_HK_Regulatory"/>
</dbReference>
<dbReference type="InterPro" id="IPR036890">
    <property type="entry name" value="HATPase_C_sf"/>
</dbReference>
<dbReference type="Proteomes" id="UP000077552">
    <property type="component" value="Unassembled WGS sequence"/>
</dbReference>
<dbReference type="EC" id="2.7.13.3" evidence="2"/>
<name>A0A1A9LD01_9FLAO</name>